<dbReference type="GO" id="GO:0015628">
    <property type="term" value="P:protein secretion by the type II secretion system"/>
    <property type="evidence" value="ECO:0007669"/>
    <property type="project" value="InterPro"/>
</dbReference>
<evidence type="ECO:0000313" key="5">
    <source>
        <dbReference type="EMBL" id="EWG09005.1"/>
    </source>
</evidence>
<accession>W7KNC5</accession>
<dbReference type="GO" id="GO:0015627">
    <property type="term" value="C:type II protein secretion system complex"/>
    <property type="evidence" value="ECO:0007669"/>
    <property type="project" value="InterPro"/>
</dbReference>
<dbReference type="NCBIfam" id="TIGR02532">
    <property type="entry name" value="IV_pilin_GFxxxE"/>
    <property type="match status" value="1"/>
</dbReference>
<comment type="subcellular location">
    <subcellularLocation>
        <location evidence="1">Cell surface</location>
    </subcellularLocation>
</comment>
<gene>
    <name evidence="5" type="ORF">PBF_21153</name>
</gene>
<dbReference type="eggNOG" id="COG4968">
    <property type="taxonomic scope" value="Bacteria"/>
</dbReference>
<keyword evidence="2" id="KW-0488">Methylation</keyword>
<keyword evidence="4" id="KW-1133">Transmembrane helix</keyword>
<reference evidence="6" key="1">
    <citation type="submission" date="2013-03" db="EMBL/GenBank/DDBJ databases">
        <title>Draft genome sequence of Bacillus firmus DS1.</title>
        <authorList>
            <person name="Peng D."/>
            <person name="Zhu L."/>
            <person name="Sun M."/>
        </authorList>
    </citation>
    <scope>NUCLEOTIDE SEQUENCE [LARGE SCALE GENOMIC DNA]</scope>
    <source>
        <strain evidence="6">DS1</strain>
    </source>
</reference>
<proteinExistence type="predicted"/>
<evidence type="ECO:0000313" key="6">
    <source>
        <dbReference type="Proteomes" id="UP000019270"/>
    </source>
</evidence>
<dbReference type="PATRIC" id="fig|1307436.3.peg.4515"/>
<dbReference type="InterPro" id="IPR012902">
    <property type="entry name" value="N_methyl_site"/>
</dbReference>
<sequence>MITAARLNHKGFTLIEVLAVIVILGIIALIAVISVNNVVQRVKDQAFVGNALALKESADLYIRKEMISGSILPEKVTYLMLADADFIDPIRDPDTKNLLQPSESTYAVVSGKSITAVCFKGEKRSLCYSNGNEGIPINKLDPDFITEN</sequence>
<keyword evidence="4" id="KW-0812">Transmembrane</keyword>
<evidence type="ECO:0000256" key="1">
    <source>
        <dbReference type="ARBA" id="ARBA00004241"/>
    </source>
</evidence>
<dbReference type="SUPFAM" id="SSF54523">
    <property type="entry name" value="Pili subunits"/>
    <property type="match status" value="1"/>
</dbReference>
<dbReference type="Gene3D" id="3.30.700.10">
    <property type="entry name" value="Glycoprotein, Type 4 Pilin"/>
    <property type="match status" value="1"/>
</dbReference>
<feature type="transmembrane region" description="Helical" evidence="4">
    <location>
        <begin position="12"/>
        <end position="35"/>
    </location>
</feature>
<organism evidence="5 6">
    <name type="scientific">Cytobacillus firmus DS1</name>
    <dbReference type="NCBI Taxonomy" id="1307436"/>
    <lineage>
        <taxon>Bacteria</taxon>
        <taxon>Bacillati</taxon>
        <taxon>Bacillota</taxon>
        <taxon>Bacilli</taxon>
        <taxon>Bacillales</taxon>
        <taxon>Bacillaceae</taxon>
        <taxon>Cytobacillus</taxon>
    </lineage>
</organism>
<keyword evidence="4" id="KW-0472">Membrane</keyword>
<dbReference type="OrthoDB" id="2965620at2"/>
<dbReference type="GO" id="GO:0009986">
    <property type="term" value="C:cell surface"/>
    <property type="evidence" value="ECO:0007669"/>
    <property type="project" value="UniProtKB-SubCell"/>
</dbReference>
<dbReference type="Proteomes" id="UP000019270">
    <property type="component" value="Unassembled WGS sequence"/>
</dbReference>
<name>W7KNC5_CYTFI</name>
<dbReference type="PRINTS" id="PR00813">
    <property type="entry name" value="BCTERIALGSPG"/>
</dbReference>
<dbReference type="RefSeq" id="WP_035332583.1">
    <property type="nucleotide sequence ID" value="NZ_APVL01000023.1"/>
</dbReference>
<dbReference type="Pfam" id="PF07963">
    <property type="entry name" value="N_methyl"/>
    <property type="match status" value="1"/>
</dbReference>
<dbReference type="GO" id="GO:0030420">
    <property type="term" value="P:establishment of competence for transformation"/>
    <property type="evidence" value="ECO:0007669"/>
    <property type="project" value="UniProtKB-KW"/>
</dbReference>
<dbReference type="AlphaFoldDB" id="W7KNC5"/>
<evidence type="ECO:0000256" key="3">
    <source>
        <dbReference type="ARBA" id="ARBA00023287"/>
    </source>
</evidence>
<dbReference type="InterPro" id="IPR000983">
    <property type="entry name" value="Bac_GSPG_pilin"/>
</dbReference>
<evidence type="ECO:0000256" key="2">
    <source>
        <dbReference type="ARBA" id="ARBA00022481"/>
    </source>
</evidence>
<dbReference type="PROSITE" id="PS00409">
    <property type="entry name" value="PROKAR_NTER_METHYL"/>
    <property type="match status" value="1"/>
</dbReference>
<dbReference type="InterPro" id="IPR045584">
    <property type="entry name" value="Pilin-like"/>
</dbReference>
<dbReference type="EMBL" id="APVL01000023">
    <property type="protein sequence ID" value="EWG09005.1"/>
    <property type="molecule type" value="Genomic_DNA"/>
</dbReference>
<protein>
    <submittedName>
        <fullName evidence="5">Uncharacterized protein</fullName>
    </submittedName>
</protein>
<evidence type="ECO:0000256" key="4">
    <source>
        <dbReference type="SAM" id="Phobius"/>
    </source>
</evidence>
<reference evidence="5 6" key="2">
    <citation type="journal article" date="2016" name="Sci. Rep.">
        <title>A novel serine protease, Sep1, from Bacillus firmus DS-1 has nematicidal activity and degrades multiple intestinal-associated nematode proteins.</title>
        <authorList>
            <person name="Geng C."/>
            <person name="Nie X."/>
            <person name="Tang Z."/>
            <person name="Zhang Y."/>
            <person name="Lin J."/>
            <person name="Sun M."/>
            <person name="Peng D."/>
        </authorList>
    </citation>
    <scope>NUCLEOTIDE SEQUENCE [LARGE SCALE GENOMIC DNA]</scope>
    <source>
        <strain evidence="5 6">DS1</strain>
    </source>
</reference>
<comment type="caution">
    <text evidence="5">The sequence shown here is derived from an EMBL/GenBank/DDBJ whole genome shotgun (WGS) entry which is preliminary data.</text>
</comment>
<keyword evidence="3" id="KW-0178">Competence</keyword>